<feature type="compositionally biased region" description="Gly residues" evidence="1">
    <location>
        <begin position="58"/>
        <end position="75"/>
    </location>
</feature>
<feature type="compositionally biased region" description="Basic and acidic residues" evidence="1">
    <location>
        <begin position="31"/>
        <end position="42"/>
    </location>
</feature>
<keyword evidence="3" id="KW-1185">Reference proteome</keyword>
<dbReference type="Proteomes" id="UP001497482">
    <property type="component" value="Chromosome 16"/>
</dbReference>
<evidence type="ECO:0000313" key="2">
    <source>
        <dbReference type="EMBL" id="CAL1583682.1"/>
    </source>
</evidence>
<gene>
    <name evidence="2" type="ORF">KC01_LOCUS14130</name>
</gene>
<evidence type="ECO:0000313" key="3">
    <source>
        <dbReference type="Proteomes" id="UP001497482"/>
    </source>
</evidence>
<sequence>MSSSLSPSSLTNSLCSDRGAGEGGEEEAEEEMKRTGGEREGRSTCPDSIHTSASFSELGGGRGGEGGGCSGGGGGWDREVGAVREVGEWGVEEEVEPA</sequence>
<dbReference type="EMBL" id="OZ035838">
    <property type="protein sequence ID" value="CAL1583682.1"/>
    <property type="molecule type" value="Genomic_DNA"/>
</dbReference>
<proteinExistence type="predicted"/>
<protein>
    <submittedName>
        <fullName evidence="2">Uncharacterized protein</fullName>
    </submittedName>
</protein>
<name>A0AAV2K1H3_KNICA</name>
<reference evidence="2 3" key="1">
    <citation type="submission" date="2024-04" db="EMBL/GenBank/DDBJ databases">
        <authorList>
            <person name="Waldvogel A.-M."/>
            <person name="Schoenle A."/>
        </authorList>
    </citation>
    <scope>NUCLEOTIDE SEQUENCE [LARGE SCALE GENOMIC DNA]</scope>
</reference>
<feature type="compositionally biased region" description="Basic and acidic residues" evidence="1">
    <location>
        <begin position="76"/>
        <end position="87"/>
    </location>
</feature>
<dbReference type="AlphaFoldDB" id="A0AAV2K1H3"/>
<feature type="compositionally biased region" description="Polar residues" evidence="1">
    <location>
        <begin position="45"/>
        <end position="55"/>
    </location>
</feature>
<evidence type="ECO:0000256" key="1">
    <source>
        <dbReference type="SAM" id="MobiDB-lite"/>
    </source>
</evidence>
<accession>A0AAV2K1H3</accession>
<organism evidence="2 3">
    <name type="scientific">Knipowitschia caucasica</name>
    <name type="common">Caucasian dwarf goby</name>
    <name type="synonym">Pomatoschistus caucasicus</name>
    <dbReference type="NCBI Taxonomy" id="637954"/>
    <lineage>
        <taxon>Eukaryota</taxon>
        <taxon>Metazoa</taxon>
        <taxon>Chordata</taxon>
        <taxon>Craniata</taxon>
        <taxon>Vertebrata</taxon>
        <taxon>Euteleostomi</taxon>
        <taxon>Actinopterygii</taxon>
        <taxon>Neopterygii</taxon>
        <taxon>Teleostei</taxon>
        <taxon>Neoteleostei</taxon>
        <taxon>Acanthomorphata</taxon>
        <taxon>Gobiaria</taxon>
        <taxon>Gobiiformes</taxon>
        <taxon>Gobioidei</taxon>
        <taxon>Gobiidae</taxon>
        <taxon>Gobiinae</taxon>
        <taxon>Knipowitschia</taxon>
    </lineage>
</organism>
<feature type="compositionally biased region" description="Low complexity" evidence="1">
    <location>
        <begin position="1"/>
        <end position="16"/>
    </location>
</feature>
<feature type="region of interest" description="Disordered" evidence="1">
    <location>
        <begin position="1"/>
        <end position="98"/>
    </location>
</feature>